<evidence type="ECO:0000259" key="1">
    <source>
        <dbReference type="SMART" id="SM00460"/>
    </source>
</evidence>
<dbReference type="Pfam" id="PF12969">
    <property type="entry name" value="DUF3857"/>
    <property type="match status" value="1"/>
</dbReference>
<evidence type="ECO:0000313" key="2">
    <source>
        <dbReference type="EMBL" id="HCT58153.1"/>
    </source>
</evidence>
<dbReference type="AlphaFoldDB" id="A0A3D4VAL5"/>
<dbReference type="InterPro" id="IPR038765">
    <property type="entry name" value="Papain-like_cys_pep_sf"/>
</dbReference>
<dbReference type="OMA" id="DTIEHEN"/>
<sequence length="670" mass="72999">MSLSARLRRLLDVLTPAFASCLAITVGAGVAQGQGLPKAPSDSITALALDPTRVRGAPFVVLLDEGVFRVEHDGTWRNEVRQVMQVLDANGVGALAERALTFARSHQRLTVRWVRVLRPNGEVISDRAAQEQDADVPAAMNAPIYQDQRVRRLSLAGVAPNTIVDIAFTLEEQTPQRPGDFLHRWALNGLFPVRRSLFTLDVPTGYMPTIVERNLVARRQEEDRDGRRRYRWMANDQTPLRAEPFAADSNGVAQSITVSGAGTWSAVAAWYNTLARDRYLVSPAVGRVVDSVVAAASPRSRADSLRAWHRWVTQDIRYVSVALGIGGYQPRTADEVLRTGFGDCKDKASLFIAVLRRAGIEAEPVVLALTGKPDPAVPSIFQFNHVIAAVRDGASWQYTDLTADIFPYSEIPESYQGAFAIRVTAAGGAERVTLPTTLVAFNHARQQVVARIDASGAMVGTVREAAQGASAPPLRALLAAAEDPTRRPQAVRGFAQRIAGNEAAGSVTIDSLGGSRGRDLATPPQLQYHIRLPDVVRTVSGVRLLRLPLSMRGPASQLRILGGQIDSVQPRRLPIDAARIIPPAAATIEWRVTLPDGWTVDLPPNVNATSFFGRYRSTWTLEGQELRLVRELEGGRGVFGPQRLPEVRVWLKSVGADDQEFLTLKAGRAP</sequence>
<dbReference type="Proteomes" id="UP000264071">
    <property type="component" value="Unassembled WGS sequence"/>
</dbReference>
<comment type="caution">
    <text evidence="2">The sequence shown here is derived from an EMBL/GenBank/DDBJ whole genome shotgun (WGS) entry which is preliminary data.</text>
</comment>
<organism evidence="2 3">
    <name type="scientific">Gemmatimonas aurantiaca</name>
    <dbReference type="NCBI Taxonomy" id="173480"/>
    <lineage>
        <taxon>Bacteria</taxon>
        <taxon>Pseudomonadati</taxon>
        <taxon>Gemmatimonadota</taxon>
        <taxon>Gemmatimonadia</taxon>
        <taxon>Gemmatimonadales</taxon>
        <taxon>Gemmatimonadaceae</taxon>
        <taxon>Gemmatimonas</taxon>
    </lineage>
</organism>
<dbReference type="Gene3D" id="2.60.40.3140">
    <property type="match status" value="1"/>
</dbReference>
<dbReference type="SUPFAM" id="SSF54001">
    <property type="entry name" value="Cysteine proteinases"/>
    <property type="match status" value="1"/>
</dbReference>
<dbReference type="InterPro" id="IPR024618">
    <property type="entry name" value="DUF3857"/>
</dbReference>
<proteinExistence type="predicted"/>
<name>A0A3D4VAL5_9BACT</name>
<evidence type="ECO:0000313" key="3">
    <source>
        <dbReference type="Proteomes" id="UP000264071"/>
    </source>
</evidence>
<feature type="domain" description="Transglutaminase-like" evidence="1">
    <location>
        <begin position="336"/>
        <end position="403"/>
    </location>
</feature>
<gene>
    <name evidence="2" type="ORF">DGD08_13190</name>
</gene>
<dbReference type="Gene3D" id="3.10.620.30">
    <property type="match status" value="1"/>
</dbReference>
<dbReference type="Gene3D" id="2.60.120.1130">
    <property type="match status" value="1"/>
</dbReference>
<dbReference type="InterPro" id="IPR002931">
    <property type="entry name" value="Transglutaminase-like"/>
</dbReference>
<reference evidence="2 3" key="1">
    <citation type="journal article" date="2018" name="Nat. Biotechnol.">
        <title>A standardized bacterial taxonomy based on genome phylogeny substantially revises the tree of life.</title>
        <authorList>
            <person name="Parks D.H."/>
            <person name="Chuvochina M."/>
            <person name="Waite D.W."/>
            <person name="Rinke C."/>
            <person name="Skarshewski A."/>
            <person name="Chaumeil P.A."/>
            <person name="Hugenholtz P."/>
        </authorList>
    </citation>
    <scope>NUCLEOTIDE SEQUENCE [LARGE SCALE GENOMIC DNA]</scope>
    <source>
        <strain evidence="2">UBA8844</strain>
    </source>
</reference>
<dbReference type="Pfam" id="PF01841">
    <property type="entry name" value="Transglut_core"/>
    <property type="match status" value="1"/>
</dbReference>
<protein>
    <submittedName>
        <fullName evidence="2">DUF3857 domain-containing protein</fullName>
    </submittedName>
</protein>
<dbReference type="SMART" id="SM00460">
    <property type="entry name" value="TGc"/>
    <property type="match status" value="1"/>
</dbReference>
<accession>A0A3D4VAL5</accession>
<dbReference type="EMBL" id="DPIY01000010">
    <property type="protein sequence ID" value="HCT58153.1"/>
    <property type="molecule type" value="Genomic_DNA"/>
</dbReference>